<accession>A0A8S9PX95</accession>
<protein>
    <submittedName>
        <fullName evidence="1">Uncharacterized protein</fullName>
    </submittedName>
</protein>
<name>A0A8S9PX95_BRACR</name>
<evidence type="ECO:0000313" key="2">
    <source>
        <dbReference type="Proteomes" id="UP000712600"/>
    </source>
</evidence>
<evidence type="ECO:0000313" key="1">
    <source>
        <dbReference type="EMBL" id="KAF3523186.1"/>
    </source>
</evidence>
<gene>
    <name evidence="1" type="ORF">F2Q69_00046834</name>
</gene>
<dbReference type="Proteomes" id="UP000712600">
    <property type="component" value="Unassembled WGS sequence"/>
</dbReference>
<dbReference type="EMBL" id="QGKX02001347">
    <property type="protein sequence ID" value="KAF3523186.1"/>
    <property type="molecule type" value="Genomic_DNA"/>
</dbReference>
<proteinExistence type="predicted"/>
<sequence length="90" mass="10273">MKKKLWAIGKMVKYNTFHGLSLSGRSPGRRTGGDNLGNDREGFFKVSDYRQINGIASPRHVSHFNPRRLLSPFSAYFSPPRHILRLFPVS</sequence>
<comment type="caution">
    <text evidence="1">The sequence shown here is derived from an EMBL/GenBank/DDBJ whole genome shotgun (WGS) entry which is preliminary data.</text>
</comment>
<reference evidence="1" key="1">
    <citation type="submission" date="2019-12" db="EMBL/GenBank/DDBJ databases">
        <title>Genome sequencing and annotation of Brassica cretica.</title>
        <authorList>
            <person name="Studholme D.J."/>
            <person name="Sarris P."/>
        </authorList>
    </citation>
    <scope>NUCLEOTIDE SEQUENCE</scope>
    <source>
        <strain evidence="1">PFS-109/04</strain>
        <tissue evidence="1">Leaf</tissue>
    </source>
</reference>
<organism evidence="1 2">
    <name type="scientific">Brassica cretica</name>
    <name type="common">Mustard</name>
    <dbReference type="NCBI Taxonomy" id="69181"/>
    <lineage>
        <taxon>Eukaryota</taxon>
        <taxon>Viridiplantae</taxon>
        <taxon>Streptophyta</taxon>
        <taxon>Embryophyta</taxon>
        <taxon>Tracheophyta</taxon>
        <taxon>Spermatophyta</taxon>
        <taxon>Magnoliopsida</taxon>
        <taxon>eudicotyledons</taxon>
        <taxon>Gunneridae</taxon>
        <taxon>Pentapetalae</taxon>
        <taxon>rosids</taxon>
        <taxon>malvids</taxon>
        <taxon>Brassicales</taxon>
        <taxon>Brassicaceae</taxon>
        <taxon>Brassiceae</taxon>
        <taxon>Brassica</taxon>
    </lineage>
</organism>
<dbReference type="AlphaFoldDB" id="A0A8S9PX95"/>